<dbReference type="InterPro" id="IPR002347">
    <property type="entry name" value="SDR_fam"/>
</dbReference>
<comment type="similarity">
    <text evidence="1">Belongs to the short-chain dehydrogenases/reductases (SDR) family.</text>
</comment>
<dbReference type="AlphaFoldDB" id="A0A916SJW9"/>
<accession>A0A916SJW9</accession>
<name>A0A916SJW9_9BURK</name>
<keyword evidence="6" id="KW-1185">Reference proteome</keyword>
<organism evidence="5 6">
    <name type="scientific">Polaromonas eurypsychrophila</name>
    <dbReference type="NCBI Taxonomy" id="1614635"/>
    <lineage>
        <taxon>Bacteria</taxon>
        <taxon>Pseudomonadati</taxon>
        <taxon>Pseudomonadota</taxon>
        <taxon>Betaproteobacteria</taxon>
        <taxon>Burkholderiales</taxon>
        <taxon>Comamonadaceae</taxon>
        <taxon>Polaromonas</taxon>
    </lineage>
</organism>
<dbReference type="InterPro" id="IPR051122">
    <property type="entry name" value="SDR_DHRS6-like"/>
</dbReference>
<protein>
    <submittedName>
        <fullName evidence="5">Short-chain dehydrogenase</fullName>
    </submittedName>
</protein>
<evidence type="ECO:0000313" key="6">
    <source>
        <dbReference type="Proteomes" id="UP000620596"/>
    </source>
</evidence>
<feature type="region of interest" description="Disordered" evidence="4">
    <location>
        <begin position="209"/>
        <end position="228"/>
    </location>
</feature>
<keyword evidence="2" id="KW-0560">Oxidoreductase</keyword>
<evidence type="ECO:0000256" key="3">
    <source>
        <dbReference type="ARBA" id="ARBA00023027"/>
    </source>
</evidence>
<evidence type="ECO:0000256" key="4">
    <source>
        <dbReference type="SAM" id="MobiDB-lite"/>
    </source>
</evidence>
<comment type="caution">
    <text evidence="5">The sequence shown here is derived from an EMBL/GenBank/DDBJ whole genome shotgun (WGS) entry which is preliminary data.</text>
</comment>
<dbReference type="EMBL" id="BMIG01000009">
    <property type="protein sequence ID" value="GGB03126.1"/>
    <property type="molecule type" value="Genomic_DNA"/>
</dbReference>
<evidence type="ECO:0000313" key="5">
    <source>
        <dbReference type="EMBL" id="GGB03126.1"/>
    </source>
</evidence>
<dbReference type="FunFam" id="3.40.50.720:FF:000084">
    <property type="entry name" value="Short-chain dehydrogenase reductase"/>
    <property type="match status" value="1"/>
</dbReference>
<dbReference type="InterPro" id="IPR036291">
    <property type="entry name" value="NAD(P)-bd_dom_sf"/>
</dbReference>
<reference evidence="5" key="2">
    <citation type="submission" date="2020-09" db="EMBL/GenBank/DDBJ databases">
        <authorList>
            <person name="Sun Q."/>
            <person name="Zhou Y."/>
        </authorList>
    </citation>
    <scope>NUCLEOTIDE SEQUENCE</scope>
    <source>
        <strain evidence="5">CGMCC 1.15322</strain>
    </source>
</reference>
<dbReference type="GO" id="GO:0016491">
    <property type="term" value="F:oxidoreductase activity"/>
    <property type="evidence" value="ECO:0007669"/>
    <property type="project" value="UniProtKB-KW"/>
</dbReference>
<dbReference type="SUPFAM" id="SSF51735">
    <property type="entry name" value="NAD(P)-binding Rossmann-fold domains"/>
    <property type="match status" value="1"/>
</dbReference>
<dbReference type="RefSeq" id="WP_188708863.1">
    <property type="nucleotide sequence ID" value="NZ_BMIG01000009.1"/>
</dbReference>
<dbReference type="Pfam" id="PF13561">
    <property type="entry name" value="adh_short_C2"/>
    <property type="match status" value="1"/>
</dbReference>
<evidence type="ECO:0000256" key="1">
    <source>
        <dbReference type="ARBA" id="ARBA00006484"/>
    </source>
</evidence>
<gene>
    <name evidence="5" type="ORF">GCM10011496_25110</name>
</gene>
<reference evidence="5" key="1">
    <citation type="journal article" date="2014" name="Int. J. Syst. Evol. Microbiol.">
        <title>Complete genome sequence of Corynebacterium casei LMG S-19264T (=DSM 44701T), isolated from a smear-ripened cheese.</title>
        <authorList>
            <consortium name="US DOE Joint Genome Institute (JGI-PGF)"/>
            <person name="Walter F."/>
            <person name="Albersmeier A."/>
            <person name="Kalinowski J."/>
            <person name="Ruckert C."/>
        </authorList>
    </citation>
    <scope>NUCLEOTIDE SEQUENCE</scope>
    <source>
        <strain evidence="5">CGMCC 1.15322</strain>
    </source>
</reference>
<proteinExistence type="inferred from homology"/>
<evidence type="ECO:0000256" key="2">
    <source>
        <dbReference type="ARBA" id="ARBA00023002"/>
    </source>
</evidence>
<dbReference type="Gene3D" id="3.40.50.720">
    <property type="entry name" value="NAD(P)-binding Rossmann-like Domain"/>
    <property type="match status" value="1"/>
</dbReference>
<keyword evidence="3" id="KW-0520">NAD</keyword>
<dbReference type="PANTHER" id="PTHR43477">
    <property type="entry name" value="DIHYDROANTICAPSIN 7-DEHYDROGENASE"/>
    <property type="match status" value="1"/>
</dbReference>
<dbReference type="PRINTS" id="PR00081">
    <property type="entry name" value="GDHRDH"/>
</dbReference>
<dbReference type="PANTHER" id="PTHR43477:SF4">
    <property type="entry name" value="DEHYDROGENASE_REDUCTASE SDR FAMILY MEMBER 6"/>
    <property type="match status" value="1"/>
</dbReference>
<dbReference type="Proteomes" id="UP000620596">
    <property type="component" value="Unassembled WGS sequence"/>
</dbReference>
<sequence length="266" mass="27515">MNLELDGKHVLVTGASKGIGYACALGFLQEGARVSLVSRSEDGLKLAASSLQQVLPEASWRIAFFAADLQDAAAAQAALDAVEAAHGPVDILVNCAGAAKRTAPADLHPQAWHDAMQAKYFTYIHMMDPLVKRMGQRGSGVIINIVGAGGKVANPTHLAGGAANAALMLVSAGLAAAYASKGVRINALNPGQVLTERLRARLDAETRLAQTEGRPEPGRPGVNLPLGRPAEPEEIANVAVFLASPRASYVTGAIVAMDGANTPMVV</sequence>